<dbReference type="EMBL" id="QLNQ01000021">
    <property type="protein sequence ID" value="RCK64818.1"/>
    <property type="molecule type" value="Genomic_DNA"/>
</dbReference>
<dbReference type="Proteomes" id="UP000253472">
    <property type="component" value="Unassembled WGS sequence"/>
</dbReference>
<name>A0A367YG50_9ASCO</name>
<comment type="caution">
    <text evidence="1">The sequence shown here is derived from an EMBL/GenBank/DDBJ whole genome shotgun (WGS) entry which is preliminary data.</text>
</comment>
<proteinExistence type="predicted"/>
<evidence type="ECO:0000313" key="2">
    <source>
        <dbReference type="Proteomes" id="UP000253472"/>
    </source>
</evidence>
<sequence length="138" mass="15779">MVEPNDYNIHESTNSDNESIRAVYEYKLVDWHGVTSGNSSCSTLSSFTSDDQGRGYYLGIVKPENYNHVVFLRNDYSINYDLSVCFISRVEPLRLVSYDDANSTYTVMYENDTLIVTLSISHSFIDTFIERLASVNDE</sequence>
<keyword evidence="2" id="KW-1185">Reference proteome</keyword>
<protein>
    <submittedName>
        <fullName evidence="1">Uncharacterized protein</fullName>
    </submittedName>
</protein>
<dbReference type="OrthoDB" id="10437561at2759"/>
<dbReference type="AlphaFoldDB" id="A0A367YG50"/>
<gene>
    <name evidence="1" type="ORF">Cantr_00866</name>
</gene>
<reference evidence="1 2" key="1">
    <citation type="submission" date="2018-06" db="EMBL/GenBank/DDBJ databases">
        <title>Whole genome sequencing of Candida tropicalis (genome annotated by CSBL at Korea University).</title>
        <authorList>
            <person name="Ahn J."/>
        </authorList>
    </citation>
    <scope>NUCLEOTIDE SEQUENCE [LARGE SCALE GENOMIC DNA]</scope>
    <source>
        <strain evidence="1 2">ATCC 20962</strain>
    </source>
</reference>
<organism evidence="1 2">
    <name type="scientific">Candida viswanathii</name>
    <dbReference type="NCBI Taxonomy" id="5486"/>
    <lineage>
        <taxon>Eukaryota</taxon>
        <taxon>Fungi</taxon>
        <taxon>Dikarya</taxon>
        <taxon>Ascomycota</taxon>
        <taxon>Saccharomycotina</taxon>
        <taxon>Pichiomycetes</taxon>
        <taxon>Debaryomycetaceae</taxon>
        <taxon>Candida/Lodderomyces clade</taxon>
        <taxon>Candida</taxon>
    </lineage>
</organism>
<evidence type="ECO:0000313" key="1">
    <source>
        <dbReference type="EMBL" id="RCK64818.1"/>
    </source>
</evidence>
<accession>A0A367YG50</accession>